<dbReference type="InterPro" id="IPR005467">
    <property type="entry name" value="His_kinase_dom"/>
</dbReference>
<dbReference type="Gene3D" id="3.30.565.10">
    <property type="entry name" value="Histidine kinase-like ATPase, C-terminal domain"/>
    <property type="match status" value="1"/>
</dbReference>
<evidence type="ECO:0000256" key="1">
    <source>
        <dbReference type="ARBA" id="ARBA00000085"/>
    </source>
</evidence>
<dbReference type="SUPFAM" id="SSF55874">
    <property type="entry name" value="ATPase domain of HSP90 chaperone/DNA topoisomerase II/histidine kinase"/>
    <property type="match status" value="1"/>
</dbReference>
<dbReference type="PRINTS" id="PR00344">
    <property type="entry name" value="BCTRLSENSOR"/>
</dbReference>
<protein>
    <recommendedName>
        <fullName evidence="2">histidine kinase</fullName>
        <ecNumber evidence="2">2.7.13.3</ecNumber>
    </recommendedName>
</protein>
<dbReference type="PANTHER" id="PTHR43065">
    <property type="entry name" value="SENSOR HISTIDINE KINASE"/>
    <property type="match status" value="1"/>
</dbReference>
<dbReference type="PROSITE" id="PS50109">
    <property type="entry name" value="HIS_KIN"/>
    <property type="match status" value="1"/>
</dbReference>
<dbReference type="SMART" id="SM00387">
    <property type="entry name" value="HATPase_c"/>
    <property type="match status" value="1"/>
</dbReference>
<evidence type="ECO:0000259" key="3">
    <source>
        <dbReference type="PROSITE" id="PS50109"/>
    </source>
</evidence>
<evidence type="ECO:0000256" key="2">
    <source>
        <dbReference type="ARBA" id="ARBA00012438"/>
    </source>
</evidence>
<proteinExistence type="predicted"/>
<dbReference type="Pfam" id="PF02518">
    <property type="entry name" value="HATPase_c"/>
    <property type="match status" value="1"/>
</dbReference>
<gene>
    <name evidence="4" type="ORF">LH29_06270</name>
</gene>
<dbReference type="EC" id="2.7.13.3" evidence="2"/>
<dbReference type="GO" id="GO:0004673">
    <property type="term" value="F:protein histidine kinase activity"/>
    <property type="evidence" value="ECO:0007669"/>
    <property type="project" value="UniProtKB-EC"/>
</dbReference>
<name>A0A0D8JDK0_9BACT</name>
<dbReference type="Proteomes" id="UP000032544">
    <property type="component" value="Unassembled WGS sequence"/>
</dbReference>
<dbReference type="STRING" id="1544798.LH29_06270"/>
<dbReference type="InterPro" id="IPR004358">
    <property type="entry name" value="Sig_transdc_His_kin-like_C"/>
</dbReference>
<dbReference type="OrthoDB" id="1046984at2"/>
<feature type="domain" description="Histidine kinase" evidence="3">
    <location>
        <begin position="1"/>
        <end position="106"/>
    </location>
</feature>
<reference evidence="4 5" key="1">
    <citation type="submission" date="2014-09" db="EMBL/GenBank/DDBJ databases">
        <title>Draft Genome Sequence of Draconibacterium sp. JN14CK-3.</title>
        <authorList>
            <person name="Dong C."/>
            <person name="Lai Q."/>
            <person name="Shao Z."/>
        </authorList>
    </citation>
    <scope>NUCLEOTIDE SEQUENCE [LARGE SCALE GENOMIC DNA]</scope>
    <source>
        <strain evidence="4 5">JN14CK-3</strain>
    </source>
</reference>
<organism evidence="4 5">
    <name type="scientific">Draconibacterium sediminis</name>
    <dbReference type="NCBI Taxonomy" id="1544798"/>
    <lineage>
        <taxon>Bacteria</taxon>
        <taxon>Pseudomonadati</taxon>
        <taxon>Bacteroidota</taxon>
        <taxon>Bacteroidia</taxon>
        <taxon>Marinilabiliales</taxon>
        <taxon>Prolixibacteraceae</taxon>
        <taxon>Draconibacterium</taxon>
    </lineage>
</organism>
<comment type="caution">
    <text evidence="4">The sequence shown here is derived from an EMBL/GenBank/DDBJ whole genome shotgun (WGS) entry which is preliminary data.</text>
</comment>
<sequence length="182" mass="20247">MKTLSEHILDIVQNSVSAKATLIEIIVEEDKIADLYSLVIRDNGCGMSKETLAKAINPFFTSRTTRKVGLGIPLLKHNAEAAGGSFSLESELNVGTVLTARFQLSNIDRPPLGDIWETLYLMFLSYTVGNLVYQHKTEKGGFQISSDELKEVLGDVSYQQKEIREGILELIKTNLEEIEVTK</sequence>
<keyword evidence="5" id="KW-1185">Reference proteome</keyword>
<evidence type="ECO:0000313" key="4">
    <source>
        <dbReference type="EMBL" id="KJF45015.1"/>
    </source>
</evidence>
<comment type="catalytic activity">
    <reaction evidence="1">
        <text>ATP + protein L-histidine = ADP + protein N-phospho-L-histidine.</text>
        <dbReference type="EC" id="2.7.13.3"/>
    </reaction>
</comment>
<dbReference type="RefSeq" id="WP_045026758.1">
    <property type="nucleotide sequence ID" value="NZ_JRHC01000001.1"/>
</dbReference>
<dbReference type="InterPro" id="IPR003594">
    <property type="entry name" value="HATPase_dom"/>
</dbReference>
<accession>A0A0D8JDK0</accession>
<evidence type="ECO:0000313" key="5">
    <source>
        <dbReference type="Proteomes" id="UP000032544"/>
    </source>
</evidence>
<dbReference type="EMBL" id="JRHC01000001">
    <property type="protein sequence ID" value="KJF45015.1"/>
    <property type="molecule type" value="Genomic_DNA"/>
</dbReference>
<dbReference type="AlphaFoldDB" id="A0A0D8JDK0"/>
<dbReference type="InterPro" id="IPR036890">
    <property type="entry name" value="HATPase_C_sf"/>
</dbReference>